<dbReference type="EMBL" id="WKJJ01000005">
    <property type="protein sequence ID" value="MRV72071.1"/>
    <property type="molecule type" value="Genomic_DNA"/>
</dbReference>
<dbReference type="GO" id="GO:0046872">
    <property type="term" value="F:metal ion binding"/>
    <property type="evidence" value="ECO:0007669"/>
    <property type="project" value="UniProtKB-KW"/>
</dbReference>
<dbReference type="SUPFAM" id="SSF52343">
    <property type="entry name" value="Ferredoxin reductase-like, C-terminal NADP-linked domain"/>
    <property type="match status" value="1"/>
</dbReference>
<dbReference type="InterPro" id="IPR017938">
    <property type="entry name" value="Riboflavin_synthase-like_b-brl"/>
</dbReference>
<dbReference type="InterPro" id="IPR017927">
    <property type="entry name" value="FAD-bd_FR_type"/>
</dbReference>
<dbReference type="PROSITE" id="PS51384">
    <property type="entry name" value="FAD_FR"/>
    <property type="match status" value="1"/>
</dbReference>
<sequence>MNAAVPTYHALRVARVVAETADATSVELDVPTALAPLFAYRPGQFLTLRVAHPDGELARCYSLSSSPGIDAKPRVTIKRVAGGRASNWLCDRLQAGAQVDVMAPAGVFVPARLDGDFTLLAGGSGITPMLSIIKVVLAQGAGRIWLLYANRDAESIIFRGELQALARQHPQRLVVQHWLDQVQGVPEQEQMQALLASHGADQYFICGPKPFMDGAQAALKALGVERGKVRVERFVSLDAGVIAPQPEETSGAATALAVALDGTNHELTVSAGATLLDAMLAAGLNPPNSCRSGSCGACMCKVEEGRVTLKLNAVLDDDDLAEGWTLACQGVPASDSLRIRFPD</sequence>
<dbReference type="CDD" id="cd06214">
    <property type="entry name" value="PA_degradation_oxidoreductase_like"/>
    <property type="match status" value="1"/>
</dbReference>
<feature type="domain" description="FAD-binding FR-type" evidence="11">
    <location>
        <begin position="6"/>
        <end position="111"/>
    </location>
</feature>
<dbReference type="AlphaFoldDB" id="A0A7X2ILJ5"/>
<dbReference type="Gene3D" id="3.10.20.30">
    <property type="match status" value="1"/>
</dbReference>
<organism evidence="12 13">
    <name type="scientific">Pseudoduganella rivuli</name>
    <dbReference type="NCBI Taxonomy" id="2666085"/>
    <lineage>
        <taxon>Bacteria</taxon>
        <taxon>Pseudomonadati</taxon>
        <taxon>Pseudomonadota</taxon>
        <taxon>Betaproteobacteria</taxon>
        <taxon>Burkholderiales</taxon>
        <taxon>Oxalobacteraceae</taxon>
        <taxon>Telluria group</taxon>
        <taxon>Pseudoduganella</taxon>
    </lineage>
</organism>
<dbReference type="InterPro" id="IPR001709">
    <property type="entry name" value="Flavoprot_Pyr_Nucl_cyt_Rdtase"/>
</dbReference>
<keyword evidence="2" id="KW-0285">Flavoprotein</keyword>
<evidence type="ECO:0000256" key="9">
    <source>
        <dbReference type="ARBA" id="ARBA00034078"/>
    </source>
</evidence>
<dbReference type="GO" id="GO:0050660">
    <property type="term" value="F:flavin adenine dinucleotide binding"/>
    <property type="evidence" value="ECO:0007669"/>
    <property type="project" value="TreeGrafter"/>
</dbReference>
<dbReference type="Gene3D" id="3.40.50.80">
    <property type="entry name" value="Nucleotide-binding domain of ferredoxin-NADP reductase (FNR) module"/>
    <property type="match status" value="1"/>
</dbReference>
<accession>A0A7X2ILJ5</accession>
<dbReference type="SUPFAM" id="SSF63380">
    <property type="entry name" value="Riboflavin synthase domain-like"/>
    <property type="match status" value="1"/>
</dbReference>
<dbReference type="InterPro" id="IPR012675">
    <property type="entry name" value="Beta-grasp_dom_sf"/>
</dbReference>
<evidence type="ECO:0000256" key="4">
    <source>
        <dbReference type="ARBA" id="ARBA00022723"/>
    </source>
</evidence>
<evidence type="ECO:0000259" key="10">
    <source>
        <dbReference type="PROSITE" id="PS51085"/>
    </source>
</evidence>
<evidence type="ECO:0000256" key="6">
    <source>
        <dbReference type="ARBA" id="ARBA00023002"/>
    </source>
</evidence>
<reference evidence="12 13" key="1">
    <citation type="submission" date="2019-11" db="EMBL/GenBank/DDBJ databases">
        <title>Novel species isolated from a subtropical stream in China.</title>
        <authorList>
            <person name="Lu H."/>
        </authorList>
    </citation>
    <scope>NUCLEOTIDE SEQUENCE [LARGE SCALE GENOMIC DNA]</scope>
    <source>
        <strain evidence="12 13">FT92W</strain>
    </source>
</reference>
<dbReference type="RefSeq" id="WP_154373241.1">
    <property type="nucleotide sequence ID" value="NZ_WKJJ01000005.1"/>
</dbReference>
<dbReference type="Pfam" id="PF00970">
    <property type="entry name" value="FAD_binding_6"/>
    <property type="match status" value="1"/>
</dbReference>
<dbReference type="Pfam" id="PF00111">
    <property type="entry name" value="Fer2"/>
    <property type="match status" value="1"/>
</dbReference>
<keyword evidence="4" id="KW-0479">Metal-binding</keyword>
<dbReference type="PRINTS" id="PR00406">
    <property type="entry name" value="CYTB5RDTASE"/>
</dbReference>
<dbReference type="Gene3D" id="2.40.30.10">
    <property type="entry name" value="Translation factors"/>
    <property type="match status" value="1"/>
</dbReference>
<evidence type="ECO:0000256" key="8">
    <source>
        <dbReference type="ARBA" id="ARBA00023014"/>
    </source>
</evidence>
<evidence type="ECO:0000313" key="13">
    <source>
        <dbReference type="Proteomes" id="UP000446768"/>
    </source>
</evidence>
<dbReference type="GO" id="GO:0016491">
    <property type="term" value="F:oxidoreductase activity"/>
    <property type="evidence" value="ECO:0007669"/>
    <property type="project" value="UniProtKB-KW"/>
</dbReference>
<evidence type="ECO:0000313" key="12">
    <source>
        <dbReference type="EMBL" id="MRV72071.1"/>
    </source>
</evidence>
<dbReference type="Proteomes" id="UP000446768">
    <property type="component" value="Unassembled WGS sequence"/>
</dbReference>
<dbReference type="InterPro" id="IPR039261">
    <property type="entry name" value="FNR_nucleotide-bd"/>
</dbReference>
<protein>
    <submittedName>
        <fullName evidence="12">2Fe-2S iron-sulfur cluster binding domain-containing protein</fullName>
    </submittedName>
</protein>
<dbReference type="InterPro" id="IPR006058">
    <property type="entry name" value="2Fe2S_fd_BS"/>
</dbReference>
<feature type="domain" description="2Fe-2S ferredoxin-type" evidence="10">
    <location>
        <begin position="254"/>
        <end position="343"/>
    </location>
</feature>
<dbReference type="InterPro" id="IPR008333">
    <property type="entry name" value="Cbr1-like_FAD-bd_dom"/>
</dbReference>
<evidence type="ECO:0000256" key="3">
    <source>
        <dbReference type="ARBA" id="ARBA00022714"/>
    </source>
</evidence>
<dbReference type="PANTHER" id="PTHR47354">
    <property type="entry name" value="NADH OXIDOREDUCTASE HCR"/>
    <property type="match status" value="1"/>
</dbReference>
<keyword evidence="3" id="KW-0001">2Fe-2S</keyword>
<keyword evidence="13" id="KW-1185">Reference proteome</keyword>
<evidence type="ECO:0000259" key="11">
    <source>
        <dbReference type="PROSITE" id="PS51384"/>
    </source>
</evidence>
<evidence type="ECO:0000256" key="1">
    <source>
        <dbReference type="ARBA" id="ARBA00001974"/>
    </source>
</evidence>
<dbReference type="InterPro" id="IPR036010">
    <property type="entry name" value="2Fe-2S_ferredoxin-like_sf"/>
</dbReference>
<dbReference type="Pfam" id="PF00175">
    <property type="entry name" value="NAD_binding_1"/>
    <property type="match status" value="1"/>
</dbReference>
<gene>
    <name evidence="12" type="ORF">GJ700_10130</name>
</gene>
<keyword evidence="6" id="KW-0560">Oxidoreductase</keyword>
<dbReference type="InterPro" id="IPR050415">
    <property type="entry name" value="MRET"/>
</dbReference>
<evidence type="ECO:0000256" key="2">
    <source>
        <dbReference type="ARBA" id="ARBA00022630"/>
    </source>
</evidence>
<dbReference type="CDD" id="cd00207">
    <property type="entry name" value="fer2"/>
    <property type="match status" value="1"/>
</dbReference>
<keyword evidence="8" id="KW-0411">Iron-sulfur</keyword>
<evidence type="ECO:0000256" key="7">
    <source>
        <dbReference type="ARBA" id="ARBA00023004"/>
    </source>
</evidence>
<comment type="cofactor">
    <cofactor evidence="1">
        <name>FAD</name>
        <dbReference type="ChEBI" id="CHEBI:57692"/>
    </cofactor>
</comment>
<dbReference type="SUPFAM" id="SSF54292">
    <property type="entry name" value="2Fe-2S ferredoxin-like"/>
    <property type="match status" value="1"/>
</dbReference>
<dbReference type="PROSITE" id="PS51085">
    <property type="entry name" value="2FE2S_FER_2"/>
    <property type="match status" value="1"/>
</dbReference>
<evidence type="ECO:0000256" key="5">
    <source>
        <dbReference type="ARBA" id="ARBA00022827"/>
    </source>
</evidence>
<dbReference type="PRINTS" id="PR00371">
    <property type="entry name" value="FPNCR"/>
</dbReference>
<dbReference type="PANTHER" id="PTHR47354:SF8">
    <property type="entry name" value="1,2-PHENYLACETYL-COA EPOXIDASE, SUBUNIT E"/>
    <property type="match status" value="1"/>
</dbReference>
<keyword evidence="5" id="KW-0274">FAD</keyword>
<comment type="caution">
    <text evidence="12">The sequence shown here is derived from an EMBL/GenBank/DDBJ whole genome shotgun (WGS) entry which is preliminary data.</text>
</comment>
<proteinExistence type="predicted"/>
<comment type="cofactor">
    <cofactor evidence="9">
        <name>[2Fe-2S] cluster</name>
        <dbReference type="ChEBI" id="CHEBI:190135"/>
    </cofactor>
</comment>
<name>A0A7X2ILJ5_9BURK</name>
<dbReference type="InterPro" id="IPR001041">
    <property type="entry name" value="2Fe-2S_ferredoxin-type"/>
</dbReference>
<dbReference type="GO" id="GO:0051537">
    <property type="term" value="F:2 iron, 2 sulfur cluster binding"/>
    <property type="evidence" value="ECO:0007669"/>
    <property type="project" value="UniProtKB-KW"/>
</dbReference>
<keyword evidence="7" id="KW-0408">Iron</keyword>
<dbReference type="InterPro" id="IPR001433">
    <property type="entry name" value="OxRdtase_FAD/NAD-bd"/>
</dbReference>
<dbReference type="PROSITE" id="PS00197">
    <property type="entry name" value="2FE2S_FER_1"/>
    <property type="match status" value="1"/>
</dbReference>